<evidence type="ECO:0000313" key="2">
    <source>
        <dbReference type="EMBL" id="MZR15142.1"/>
    </source>
</evidence>
<dbReference type="RefSeq" id="WP_161353565.1">
    <property type="nucleotide sequence ID" value="NZ_WTUX01000022.1"/>
</dbReference>
<comment type="caution">
    <text evidence="2">The sequence shown here is derived from an EMBL/GenBank/DDBJ whole genome shotgun (WGS) entry which is preliminary data.</text>
</comment>
<gene>
    <name evidence="2" type="ORF">GQE99_19155</name>
</gene>
<protein>
    <submittedName>
        <fullName evidence="2">Uncharacterized protein</fullName>
    </submittedName>
</protein>
<feature type="transmembrane region" description="Helical" evidence="1">
    <location>
        <begin position="7"/>
        <end position="30"/>
    </location>
</feature>
<reference evidence="2 3" key="1">
    <citation type="submission" date="2019-12" db="EMBL/GenBank/DDBJ databases">
        <title>Maritimibacter sp. nov. sp. isolated from sea sand.</title>
        <authorList>
            <person name="Kim J."/>
            <person name="Jeong S.E."/>
            <person name="Jung H.S."/>
            <person name="Jeon C.O."/>
        </authorList>
    </citation>
    <scope>NUCLEOTIDE SEQUENCE [LARGE SCALE GENOMIC DNA]</scope>
    <source>
        <strain evidence="2 3">DP07</strain>
    </source>
</reference>
<keyword evidence="1" id="KW-0812">Transmembrane</keyword>
<sequence length="141" mass="15530">MRSRRTFSYISGIIALLVAPSMVSLIVYHITHNPSLRPFAVTEQSLRAFLNGQTRAVRIVAHVDWVPPRTGGYTQAKLTRALGNAFRAKGVEVDVKFRPGDEVTRISYKVGESTIGPYPATRAAEGISAAVEAYHMYVPIK</sequence>
<evidence type="ECO:0000313" key="3">
    <source>
        <dbReference type="Proteomes" id="UP000467322"/>
    </source>
</evidence>
<accession>A0A845M771</accession>
<keyword evidence="1" id="KW-0472">Membrane</keyword>
<dbReference type="Proteomes" id="UP000467322">
    <property type="component" value="Unassembled WGS sequence"/>
</dbReference>
<dbReference type="AlphaFoldDB" id="A0A845M771"/>
<dbReference type="EMBL" id="WTUX01000022">
    <property type="protein sequence ID" value="MZR15142.1"/>
    <property type="molecule type" value="Genomic_DNA"/>
</dbReference>
<proteinExistence type="predicted"/>
<organism evidence="2 3">
    <name type="scientific">Maritimibacter harenae</name>
    <dbReference type="NCBI Taxonomy" id="2606218"/>
    <lineage>
        <taxon>Bacteria</taxon>
        <taxon>Pseudomonadati</taxon>
        <taxon>Pseudomonadota</taxon>
        <taxon>Alphaproteobacteria</taxon>
        <taxon>Rhodobacterales</taxon>
        <taxon>Roseobacteraceae</taxon>
        <taxon>Maritimibacter</taxon>
    </lineage>
</organism>
<keyword evidence="3" id="KW-1185">Reference proteome</keyword>
<evidence type="ECO:0000256" key="1">
    <source>
        <dbReference type="SAM" id="Phobius"/>
    </source>
</evidence>
<keyword evidence="1" id="KW-1133">Transmembrane helix</keyword>
<name>A0A845M771_9RHOB</name>